<keyword evidence="1" id="KW-0472">Membrane</keyword>
<keyword evidence="1" id="KW-1133">Transmembrane helix</keyword>
<name>A0A6A6EP03_9PEZI</name>
<reference evidence="2" key="1">
    <citation type="journal article" date="2020" name="Stud. Mycol.">
        <title>101 Dothideomycetes genomes: a test case for predicting lifestyles and emergence of pathogens.</title>
        <authorList>
            <person name="Haridas S."/>
            <person name="Albert R."/>
            <person name="Binder M."/>
            <person name="Bloem J."/>
            <person name="Labutti K."/>
            <person name="Salamov A."/>
            <person name="Andreopoulos B."/>
            <person name="Baker S."/>
            <person name="Barry K."/>
            <person name="Bills G."/>
            <person name="Bluhm B."/>
            <person name="Cannon C."/>
            <person name="Castanera R."/>
            <person name="Culley D."/>
            <person name="Daum C."/>
            <person name="Ezra D."/>
            <person name="Gonzalez J."/>
            <person name="Henrissat B."/>
            <person name="Kuo A."/>
            <person name="Liang C."/>
            <person name="Lipzen A."/>
            <person name="Lutzoni F."/>
            <person name="Magnuson J."/>
            <person name="Mondo S."/>
            <person name="Nolan M."/>
            <person name="Ohm R."/>
            <person name="Pangilinan J."/>
            <person name="Park H.-J."/>
            <person name="Ramirez L."/>
            <person name="Alfaro M."/>
            <person name="Sun H."/>
            <person name="Tritt A."/>
            <person name="Yoshinaga Y."/>
            <person name="Zwiers L.-H."/>
            <person name="Turgeon B."/>
            <person name="Goodwin S."/>
            <person name="Spatafora J."/>
            <person name="Crous P."/>
            <person name="Grigoriev I."/>
        </authorList>
    </citation>
    <scope>NUCLEOTIDE SEQUENCE</scope>
    <source>
        <strain evidence="2">CBS 207.26</strain>
    </source>
</reference>
<dbReference type="Proteomes" id="UP000800200">
    <property type="component" value="Unassembled WGS sequence"/>
</dbReference>
<dbReference type="AlphaFoldDB" id="A0A6A6EP03"/>
<protein>
    <submittedName>
        <fullName evidence="2">Uncharacterized protein</fullName>
    </submittedName>
</protein>
<keyword evidence="1" id="KW-0812">Transmembrane</keyword>
<evidence type="ECO:0000313" key="3">
    <source>
        <dbReference type="Proteomes" id="UP000800200"/>
    </source>
</evidence>
<evidence type="ECO:0000256" key="1">
    <source>
        <dbReference type="SAM" id="Phobius"/>
    </source>
</evidence>
<dbReference type="EMBL" id="ML994615">
    <property type="protein sequence ID" value="KAF2192743.1"/>
    <property type="molecule type" value="Genomic_DNA"/>
</dbReference>
<proteinExistence type="predicted"/>
<keyword evidence="3" id="KW-1185">Reference proteome</keyword>
<accession>A0A6A6EP03</accession>
<sequence>MHVDAIFPLFSFFTCTMICVPFGHLTYLSTRRHSGKGSGYMVGKCVYRTFVSISLRCPQSSMSETSMISLPQLVIPESWSDPEP</sequence>
<organism evidence="2 3">
    <name type="scientific">Zopfia rhizophila CBS 207.26</name>
    <dbReference type="NCBI Taxonomy" id="1314779"/>
    <lineage>
        <taxon>Eukaryota</taxon>
        <taxon>Fungi</taxon>
        <taxon>Dikarya</taxon>
        <taxon>Ascomycota</taxon>
        <taxon>Pezizomycotina</taxon>
        <taxon>Dothideomycetes</taxon>
        <taxon>Dothideomycetes incertae sedis</taxon>
        <taxon>Zopfiaceae</taxon>
        <taxon>Zopfia</taxon>
    </lineage>
</organism>
<feature type="transmembrane region" description="Helical" evidence="1">
    <location>
        <begin position="6"/>
        <end position="28"/>
    </location>
</feature>
<evidence type="ECO:0000313" key="2">
    <source>
        <dbReference type="EMBL" id="KAF2192743.1"/>
    </source>
</evidence>
<gene>
    <name evidence="2" type="ORF">K469DRAFT_318211</name>
</gene>